<evidence type="ECO:0000259" key="1">
    <source>
        <dbReference type="Pfam" id="PF07992"/>
    </source>
</evidence>
<dbReference type="Gene3D" id="3.50.50.60">
    <property type="entry name" value="FAD/NAD(P)-binding domain"/>
    <property type="match status" value="2"/>
</dbReference>
<protein>
    <recommendedName>
        <fullName evidence="1">FAD/NAD(P)-binding domain-containing protein</fullName>
    </recommendedName>
</protein>
<dbReference type="AlphaFoldDB" id="A0A8S3ZUC6"/>
<dbReference type="InterPro" id="IPR023753">
    <property type="entry name" value="FAD/NAD-binding_dom"/>
</dbReference>
<dbReference type="PANTHER" id="PTHR21178">
    <property type="entry name" value="CILIA- AND FLAGELLA-ASSOCIATED PROTEIN 61"/>
    <property type="match status" value="1"/>
</dbReference>
<feature type="non-terminal residue" evidence="2">
    <location>
        <position position="1"/>
    </location>
</feature>
<comment type="caution">
    <text evidence="2">The sequence shown here is derived from an EMBL/GenBank/DDBJ whole genome shotgun (WGS) entry which is preliminary data.</text>
</comment>
<organism evidence="2 3">
    <name type="scientific">Candidula unifasciata</name>
    <dbReference type="NCBI Taxonomy" id="100452"/>
    <lineage>
        <taxon>Eukaryota</taxon>
        <taxon>Metazoa</taxon>
        <taxon>Spiralia</taxon>
        <taxon>Lophotrochozoa</taxon>
        <taxon>Mollusca</taxon>
        <taxon>Gastropoda</taxon>
        <taxon>Heterobranchia</taxon>
        <taxon>Euthyneura</taxon>
        <taxon>Panpulmonata</taxon>
        <taxon>Eupulmonata</taxon>
        <taxon>Stylommatophora</taxon>
        <taxon>Helicina</taxon>
        <taxon>Helicoidea</taxon>
        <taxon>Geomitridae</taxon>
        <taxon>Candidula</taxon>
    </lineage>
</organism>
<accession>A0A8S3ZUC6</accession>
<evidence type="ECO:0000313" key="3">
    <source>
        <dbReference type="Proteomes" id="UP000678393"/>
    </source>
</evidence>
<gene>
    <name evidence="2" type="ORF">CUNI_LOCUS18561</name>
</gene>
<dbReference type="EMBL" id="CAJHNH020005813">
    <property type="protein sequence ID" value="CAG5133003.1"/>
    <property type="molecule type" value="Genomic_DNA"/>
</dbReference>
<dbReference type="InterPro" id="IPR038884">
    <property type="entry name" value="CFAP61"/>
</dbReference>
<dbReference type="InterPro" id="IPR036188">
    <property type="entry name" value="FAD/NAD-bd_sf"/>
</dbReference>
<sequence>PHLRFNNVTLISPHGIPGDLPPNEIMELFLSHSYCYNHGDYAKMALRTWVNVVYGKMTSINRTKKQVIVNGSAIVPYDHLILATGLQYYVPAPTGADVYSGACNESLPQSPDERYSGRVPSNLFLVNDSYDAAVLMHRVEHQLMKTNKAIVVYGGTMDALTCLQALLKMGIPGSDLVLVEPPVTDGISCFNNPVVENEMKSTLRNLGIKVHTDCYLANWNDGEMSDGSPIRTLAFTNQRSHIRIECQALICFYKRGVDIDAFKAINCACLVFDGRLVINASFHTNDVTVHAAGTLTKFRRSYYCDPWTHANYSSKEVGIA</sequence>
<keyword evidence="3" id="KW-1185">Reference proteome</keyword>
<dbReference type="PANTHER" id="PTHR21178:SF8">
    <property type="entry name" value="CILIA- AND FLAGELLA-ASSOCIATED PROTEIN 61"/>
    <property type="match status" value="1"/>
</dbReference>
<dbReference type="SUPFAM" id="SSF51905">
    <property type="entry name" value="FAD/NAD(P)-binding domain"/>
    <property type="match status" value="1"/>
</dbReference>
<feature type="non-terminal residue" evidence="2">
    <location>
        <position position="320"/>
    </location>
</feature>
<reference evidence="2" key="1">
    <citation type="submission" date="2021-04" db="EMBL/GenBank/DDBJ databases">
        <authorList>
            <consortium name="Molecular Ecology Group"/>
        </authorList>
    </citation>
    <scope>NUCLEOTIDE SEQUENCE</scope>
</reference>
<dbReference type="Proteomes" id="UP000678393">
    <property type="component" value="Unassembled WGS sequence"/>
</dbReference>
<name>A0A8S3ZUC6_9EUPU</name>
<dbReference type="Pfam" id="PF07992">
    <property type="entry name" value="Pyr_redox_2"/>
    <property type="match status" value="1"/>
</dbReference>
<dbReference type="OrthoDB" id="382863at2759"/>
<feature type="domain" description="FAD/NAD(P)-binding" evidence="1">
    <location>
        <begin position="50"/>
        <end position="296"/>
    </location>
</feature>
<evidence type="ECO:0000313" key="2">
    <source>
        <dbReference type="EMBL" id="CAG5133003.1"/>
    </source>
</evidence>
<dbReference type="GO" id="GO:0016491">
    <property type="term" value="F:oxidoreductase activity"/>
    <property type="evidence" value="ECO:0007669"/>
    <property type="project" value="InterPro"/>
</dbReference>
<proteinExistence type="predicted"/>